<dbReference type="Proteomes" id="UP000605970">
    <property type="component" value="Unassembled WGS sequence"/>
</dbReference>
<dbReference type="PANTHER" id="PTHR45721:SF12">
    <property type="entry name" value="INTERMEDIATE FILAMENT PROTEIN IFA-1"/>
    <property type="match status" value="1"/>
</dbReference>
<dbReference type="FunFam" id="1.20.5.1160:FF:000023">
    <property type="entry name" value="Intermediate filament protein ifa-1"/>
    <property type="match status" value="1"/>
</dbReference>
<dbReference type="OrthoDB" id="102442at2759"/>
<dbReference type="GO" id="GO:0005882">
    <property type="term" value="C:intermediate filament"/>
    <property type="evidence" value="ECO:0007669"/>
    <property type="project" value="UniProtKB-KW"/>
</dbReference>
<keyword evidence="2 4" id="KW-0175">Coiled coil</keyword>
<feature type="region of interest" description="Disordered" evidence="5">
    <location>
        <begin position="462"/>
        <end position="482"/>
    </location>
</feature>
<keyword evidence="9" id="KW-1185">Reference proteome</keyword>
<evidence type="ECO:0000313" key="9">
    <source>
        <dbReference type="Proteomes" id="UP000605970"/>
    </source>
</evidence>
<sequence length="1624" mass="187040">MSLIETKFEEFGQLINGWKMRELKDQLCTLLVTFQDDKEPNKEITTAHTFSSTKEEDYPQHRRIVHSKHTDCDESGQPLSITERLSQSSLSASIGPLGSDMVEHRRSISSPLFSVPVNPNSPNIEKPKSLPIINKQRQNSASLPRNGSPLLTIHEVSLAYTKPKVLSSTQLQEPKFPNNSLQAPATITTFPTSGSVHIILPPKENKINNKTLSKSMIKLPYIVRRSEGELTTYNRNNDEQIQISDKKPEMERQTTVPIRGEREAMKDAELSIIPVRVLQQKIKNTSSGTSSTTAGGIDKKGKEKNGNMEQQKALRKVSPSMSSTRQSYLPPAPIPLHPVSTPMNVPLSSTGLPMLSHHQSRSFESSEQSSMSEKHGRGKAKTIFQKTTCELLTEKSVTTFGKPRIIRQQQVHEQQQSNQQHVPSTPQNVPSSQQQQPKGLPRYKHAADREMEAHLYTRYDNGNGRIREEGKRPMPHPRDVLSPLGEIKESEDYLDKQASRRDFMTLEENSRLVEQFRRSTTKNGLTDVSKPLHIDSETQKKKILSSPEENGYNKPVVILPTKTQPEVQKPRLIDFATYKREVQELQRRVAKVDRKEAFEGEIPLPPPMSPAIVIPKKQQQINEKVTTHILQPIKDTEPSMETRIRYFAREELWERKEGLPKTTEYIIPTRREGSSSEEEMKRLEETRLKREVEEAKLRRERATLEEKRRIEEEKKRRRRLAEEEAAEAARRRKAFEIEEKRQLLKEKEEKEFTKRAPSLISQSTAIYESFERFTSRTTSLTTPPLEFKMPEVKENIQFIQAIPLTITEWAVPIKIAEEKKTEELIPKGKEILTKEEKPLKQDLTKIPAIDYEEIDTSTDAGKRLFEQLRRELEYEEEIDTEVRRMRRTKGEEKKKEEEEEGEEEQQIIEHSPPILPSSTEGEMDSEAPIEEVIEEVNGNGQWKEQWGEINNGIGGGVLSPRHAVKVSMSGELPPLMEEEEDIQQTSTLDARLEALQASREIPVRRPPPLTVPPPKPPHIISSDRRRADSSFSSAFSVFPSSPIHTMEYSPASSDYRSAISARQHFPRLMRPISPAPSGGHSRMLKMVSETSSISSRPLSPYPGSTAASAIRDTREREKKEMSDLNDRLAIYIEKVRFLEAQNRKLAVDLDFLRKRWGRDASNVRDMFEADLRQARKLINETEKQREELERKARAMAEEMSQLKRKNDDALLAHEEDKERMDELIIKLSTLESELFALKRRIAIVEEDVKILKRENSRLTGELQRTKTELDQETLNRIDQQNQVQTLLEELDFLRRAHDQEIQDLQAMAARDTTQENREFFRNELASAMREIREDYEMANNRNRTDIESWYKLKVQEIQTQSSRQNMEHNYAKEEIKRLRTQLGDLRGKLADLEGKNSLLEKQAEELAYQLEDDQRSYDSALTDKDTQIRKMRDECQALMVELQMLLDTKQTLDAEIAIYRRMLEGEEDRAGLKQLVEQVVKTHQIRQSDESESTRILRGEKSSRQSYQRLAKGNVSILETSSEGKYIVLENTHRSKEEPIGEWKIKRRIDGRKEIVYTFPKDFILRPGKTVKIWANGYGINSPPDQLVFDGGDTFGIGSNLQTILYNKENEERASLIQRSSSRQ</sequence>
<feature type="region of interest" description="Disordered" evidence="5">
    <location>
        <begin position="409"/>
        <end position="444"/>
    </location>
</feature>
<feature type="region of interest" description="Disordered" evidence="5">
    <location>
        <begin position="283"/>
        <end position="380"/>
    </location>
</feature>
<dbReference type="GO" id="GO:0006998">
    <property type="term" value="P:nuclear envelope organization"/>
    <property type="evidence" value="ECO:0007669"/>
    <property type="project" value="TreeGrafter"/>
</dbReference>
<protein>
    <submittedName>
        <fullName evidence="8">Uncharacterized protein</fullName>
    </submittedName>
</protein>
<feature type="region of interest" description="Disordered" evidence="5">
    <location>
        <begin position="884"/>
        <end position="925"/>
    </location>
</feature>
<dbReference type="GO" id="GO:0005200">
    <property type="term" value="F:structural constituent of cytoskeleton"/>
    <property type="evidence" value="ECO:0007669"/>
    <property type="project" value="TreeGrafter"/>
</dbReference>
<accession>A0A8T0A3U0</accession>
<evidence type="ECO:0000313" key="8">
    <source>
        <dbReference type="EMBL" id="KAF7639613.1"/>
    </source>
</evidence>
<proteinExistence type="inferred from homology"/>
<feature type="region of interest" description="Disordered" evidence="5">
    <location>
        <begin position="1092"/>
        <end position="1116"/>
    </location>
</feature>
<dbReference type="GO" id="GO:0051664">
    <property type="term" value="P:nuclear pore localization"/>
    <property type="evidence" value="ECO:0007669"/>
    <property type="project" value="TreeGrafter"/>
</dbReference>
<feature type="compositionally biased region" description="Basic and acidic residues" evidence="5">
    <location>
        <begin position="297"/>
        <end position="306"/>
    </location>
</feature>
<feature type="compositionally biased region" description="Polar residues" evidence="5">
    <location>
        <begin position="341"/>
        <end position="351"/>
    </location>
</feature>
<dbReference type="GO" id="GO:0090435">
    <property type="term" value="P:protein localization to nuclear envelope"/>
    <property type="evidence" value="ECO:0007669"/>
    <property type="project" value="TreeGrafter"/>
</dbReference>
<dbReference type="EMBL" id="JABEBT010000004">
    <property type="protein sequence ID" value="KAF7639613.1"/>
    <property type="molecule type" value="Genomic_DNA"/>
</dbReference>
<dbReference type="PROSITE" id="PS51842">
    <property type="entry name" value="IF_ROD_2"/>
    <property type="match status" value="1"/>
</dbReference>
<organism evidence="8 9">
    <name type="scientific">Meloidogyne graminicola</name>
    <dbReference type="NCBI Taxonomy" id="189291"/>
    <lineage>
        <taxon>Eukaryota</taxon>
        <taxon>Metazoa</taxon>
        <taxon>Ecdysozoa</taxon>
        <taxon>Nematoda</taxon>
        <taxon>Chromadorea</taxon>
        <taxon>Rhabditida</taxon>
        <taxon>Tylenchina</taxon>
        <taxon>Tylenchomorpha</taxon>
        <taxon>Tylenchoidea</taxon>
        <taxon>Meloidogynidae</taxon>
        <taxon>Meloidogyninae</taxon>
        <taxon>Meloidogyne</taxon>
    </lineage>
</organism>
<dbReference type="Gene3D" id="1.20.5.1160">
    <property type="entry name" value="Vasodilator-stimulated phosphoprotein"/>
    <property type="match status" value="1"/>
</dbReference>
<dbReference type="PROSITE" id="PS00226">
    <property type="entry name" value="IF_ROD_1"/>
    <property type="match status" value="1"/>
</dbReference>
<feature type="compositionally biased region" description="Basic and acidic residues" evidence="5">
    <location>
        <begin position="884"/>
        <end position="896"/>
    </location>
</feature>
<feature type="region of interest" description="Disordered" evidence="5">
    <location>
        <begin position="523"/>
        <end position="550"/>
    </location>
</feature>
<dbReference type="Gene3D" id="2.60.40.1260">
    <property type="entry name" value="Lamin Tail domain"/>
    <property type="match status" value="1"/>
</dbReference>
<dbReference type="InterPro" id="IPR018039">
    <property type="entry name" value="IF_conserved"/>
</dbReference>
<evidence type="ECO:0000256" key="3">
    <source>
        <dbReference type="RuleBase" id="RU000685"/>
    </source>
</evidence>
<feature type="coiled-coil region" evidence="4">
    <location>
        <begin position="1375"/>
        <end position="1469"/>
    </location>
</feature>
<dbReference type="PROSITE" id="PS51841">
    <property type="entry name" value="LTD"/>
    <property type="match status" value="1"/>
</dbReference>
<evidence type="ECO:0000256" key="2">
    <source>
        <dbReference type="ARBA" id="ARBA00023054"/>
    </source>
</evidence>
<feature type="coiled-coil region" evidence="4">
    <location>
        <begin position="680"/>
        <end position="746"/>
    </location>
</feature>
<feature type="compositionally biased region" description="Acidic residues" evidence="5">
    <location>
        <begin position="897"/>
        <end position="906"/>
    </location>
</feature>
<dbReference type="InterPro" id="IPR001322">
    <property type="entry name" value="Lamin_tail_dom"/>
</dbReference>
<dbReference type="FunFam" id="1.20.5.170:FF:000058">
    <property type="entry name" value="Intermediate filament protein B"/>
    <property type="match status" value="1"/>
</dbReference>
<evidence type="ECO:0000256" key="4">
    <source>
        <dbReference type="SAM" id="Coils"/>
    </source>
</evidence>
<feature type="domain" description="IF rod" evidence="7">
    <location>
        <begin position="1117"/>
        <end position="1470"/>
    </location>
</feature>
<feature type="compositionally biased region" description="Basic and acidic residues" evidence="5">
    <location>
        <begin position="530"/>
        <end position="540"/>
    </location>
</feature>
<comment type="caution">
    <text evidence="8">The sequence shown here is derived from an EMBL/GenBank/DDBJ whole genome shotgun (WGS) entry which is preliminary data.</text>
</comment>
<dbReference type="Pfam" id="PF00038">
    <property type="entry name" value="Filament"/>
    <property type="match status" value="1"/>
</dbReference>
<dbReference type="Pfam" id="PF00932">
    <property type="entry name" value="LTD"/>
    <property type="match status" value="1"/>
</dbReference>
<keyword evidence="1 3" id="KW-0403">Intermediate filament</keyword>
<feature type="compositionally biased region" description="Low complexity" evidence="5">
    <location>
        <begin position="409"/>
        <end position="437"/>
    </location>
</feature>
<dbReference type="GO" id="GO:0007097">
    <property type="term" value="P:nuclear migration"/>
    <property type="evidence" value="ECO:0007669"/>
    <property type="project" value="TreeGrafter"/>
</dbReference>
<feature type="compositionally biased region" description="Basic and acidic residues" evidence="5">
    <location>
        <begin position="465"/>
        <end position="479"/>
    </location>
</feature>
<dbReference type="SUPFAM" id="SSF64593">
    <property type="entry name" value="Intermediate filament protein, coiled coil region"/>
    <property type="match status" value="2"/>
</dbReference>
<evidence type="ECO:0000256" key="5">
    <source>
        <dbReference type="SAM" id="MobiDB-lite"/>
    </source>
</evidence>
<feature type="compositionally biased region" description="Low complexity" evidence="5">
    <location>
        <begin position="285"/>
        <end position="296"/>
    </location>
</feature>
<reference evidence="8" key="1">
    <citation type="journal article" date="2020" name="Ecol. Evol.">
        <title>Genome structure and content of the rice root-knot nematode (Meloidogyne graminicola).</title>
        <authorList>
            <person name="Phan N.T."/>
            <person name="Danchin E.G.J."/>
            <person name="Klopp C."/>
            <person name="Perfus-Barbeoch L."/>
            <person name="Kozlowski D.K."/>
            <person name="Koutsovoulos G.D."/>
            <person name="Lopez-Roques C."/>
            <person name="Bouchez O."/>
            <person name="Zahm M."/>
            <person name="Besnard G."/>
            <person name="Bellafiore S."/>
        </authorList>
    </citation>
    <scope>NUCLEOTIDE SEQUENCE</scope>
    <source>
        <strain evidence="8">VN-18</strain>
    </source>
</reference>
<dbReference type="GO" id="GO:0005652">
    <property type="term" value="C:nuclear lamina"/>
    <property type="evidence" value="ECO:0007669"/>
    <property type="project" value="TreeGrafter"/>
</dbReference>
<feature type="compositionally biased region" description="Low complexity" evidence="5">
    <location>
        <begin position="362"/>
        <end position="371"/>
    </location>
</feature>
<gene>
    <name evidence="8" type="ORF">Mgra_00000937</name>
</gene>
<evidence type="ECO:0000259" key="6">
    <source>
        <dbReference type="PROSITE" id="PS51841"/>
    </source>
</evidence>
<dbReference type="GO" id="GO:0031507">
    <property type="term" value="P:heterochromatin formation"/>
    <property type="evidence" value="ECO:0007669"/>
    <property type="project" value="TreeGrafter"/>
</dbReference>
<dbReference type="Gene3D" id="1.20.5.500">
    <property type="entry name" value="Single helix bin"/>
    <property type="match status" value="1"/>
</dbReference>
<dbReference type="InterPro" id="IPR039008">
    <property type="entry name" value="IF_rod_dom"/>
</dbReference>
<evidence type="ECO:0000259" key="7">
    <source>
        <dbReference type="PROSITE" id="PS51842"/>
    </source>
</evidence>
<dbReference type="Gene3D" id="1.20.5.170">
    <property type="match status" value="1"/>
</dbReference>
<comment type="similarity">
    <text evidence="3">Belongs to the intermediate filament family.</text>
</comment>
<dbReference type="InterPro" id="IPR036415">
    <property type="entry name" value="Lamin_tail_dom_sf"/>
</dbReference>
<dbReference type="SUPFAM" id="SSF74853">
    <property type="entry name" value="Lamin A/C globular tail domain"/>
    <property type="match status" value="1"/>
</dbReference>
<name>A0A8T0A3U0_9BILA</name>
<dbReference type="SMART" id="SM01391">
    <property type="entry name" value="Filament"/>
    <property type="match status" value="1"/>
</dbReference>
<dbReference type="PANTHER" id="PTHR45721">
    <property type="entry name" value="LAMIN DM0-RELATED"/>
    <property type="match status" value="1"/>
</dbReference>
<evidence type="ECO:0000256" key="1">
    <source>
        <dbReference type="ARBA" id="ARBA00022754"/>
    </source>
</evidence>
<dbReference type="FunFam" id="2.60.40.1260:FF:000003">
    <property type="entry name" value="Intermediate filament protein A"/>
    <property type="match status" value="1"/>
</dbReference>
<feature type="domain" description="LTD" evidence="6">
    <location>
        <begin position="1503"/>
        <end position="1620"/>
    </location>
</feature>